<evidence type="ECO:0000256" key="7">
    <source>
        <dbReference type="HAMAP-Rule" id="MF_00227"/>
    </source>
</evidence>
<evidence type="ECO:0000256" key="4">
    <source>
        <dbReference type="ARBA" id="ARBA00022759"/>
    </source>
</evidence>
<evidence type="ECO:0000256" key="1">
    <source>
        <dbReference type="ARBA" id="ARBA00002663"/>
    </source>
</evidence>
<reference evidence="11" key="1">
    <citation type="submission" date="2011-02" db="EMBL/GenBank/DDBJ databases">
        <title>The complete sequence of chromosome of Deinococcus proteolyticus DSM 20540.</title>
        <authorList>
            <consortium name="US DOE Joint Genome Institute (JGI-PGF)"/>
            <person name="Lucas S."/>
            <person name="Copeland A."/>
            <person name="Lapidus A."/>
            <person name="Bruce D."/>
            <person name="Goodwin L."/>
            <person name="Pitluck S."/>
            <person name="Kyrpides N."/>
            <person name="Mavromatis K."/>
            <person name="Pagani I."/>
            <person name="Ivanova N."/>
            <person name="Ovchinnikova G."/>
            <person name="Zeytun A."/>
            <person name="Detter J.C."/>
            <person name="Han C."/>
            <person name="Land M."/>
            <person name="Hauser L."/>
            <person name="Markowitz V."/>
            <person name="Cheng J.-F."/>
            <person name="Hugenholtz P."/>
            <person name="Woyke T."/>
            <person name="Wu D."/>
            <person name="Pukall R."/>
            <person name="Steenblock K."/>
            <person name="Brambilla E."/>
            <person name="Klenk H.-P."/>
            <person name="Eisen J.A."/>
        </authorList>
    </citation>
    <scope>NUCLEOTIDE SEQUENCE [LARGE SCALE GENOMIC DNA]</scope>
    <source>
        <strain evidence="11">ATCC 35074 / DSM 20540 / JCM 6276 / NBRC 101906 / NCIMB 13154 / VKM Ac-1939 / CCM 2703 / MRP</strain>
    </source>
</reference>
<reference evidence="10 11" key="2">
    <citation type="journal article" date="2012" name="Stand. Genomic Sci.">
        <title>Complete genome sequence of the orange-red pigmented, radioresistant Deinococcus proteolyticus type strain (MRP(T)).</title>
        <authorList>
            <person name="Copeland A."/>
            <person name="Zeytun A."/>
            <person name="Yassawong M."/>
            <person name="Nolan M."/>
            <person name="Lucas S."/>
            <person name="Hammon N."/>
            <person name="Deshpande S."/>
            <person name="Cheng J.F."/>
            <person name="Han C."/>
            <person name="Tapia R."/>
            <person name="Goodwin L.A."/>
            <person name="Pitluck S."/>
            <person name="Mavromatis K."/>
            <person name="Liolios K."/>
            <person name="Pagani I."/>
            <person name="Ivanova N."/>
            <person name="Mikhailova N."/>
            <person name="Pati A."/>
            <person name="Chen A."/>
            <person name="Palaniappan K."/>
            <person name="Land M."/>
            <person name="Hauser L."/>
            <person name="Jeffries C.D."/>
            <person name="Brambilla E.M."/>
            <person name="Rohde M."/>
            <person name="Sikorski J."/>
            <person name="Pukall R."/>
            <person name="Goker M."/>
            <person name="Detter J.C."/>
            <person name="Woyke T."/>
            <person name="Bristow J."/>
            <person name="Eisen J.A."/>
            <person name="Markowitz V."/>
            <person name="Hugenholtz P."/>
            <person name="Kyrpides N.C."/>
            <person name="Klenk H.P."/>
            <person name="Lapidus A."/>
        </authorList>
    </citation>
    <scope>NUCLEOTIDE SEQUENCE [LARGE SCALE GENOMIC DNA]</scope>
    <source>
        <strain evidence="11">ATCC 35074 / DSM 20540 / JCM 6276 / NBRC 101906 / NCIMB 13154 / VKM Ac-1939 / CCM 2703 / MRP</strain>
    </source>
</reference>
<dbReference type="HOGENOM" id="CLU_117179_0_0_0"/>
<feature type="compositionally biased region" description="Gly residues" evidence="9">
    <location>
        <begin position="146"/>
        <end position="158"/>
    </location>
</feature>
<dbReference type="SUPFAM" id="SSF54211">
    <property type="entry name" value="Ribosomal protein S5 domain 2-like"/>
    <property type="match status" value="1"/>
</dbReference>
<keyword evidence="3 7" id="KW-0540">Nuclease</keyword>
<comment type="catalytic activity">
    <reaction evidence="7">
        <text>Endonucleolytic cleavage of RNA, removing 5'-extranucleotides from tRNA precursor.</text>
        <dbReference type="EC" id="3.1.26.5"/>
    </reaction>
</comment>
<dbReference type="InterPro" id="IPR000100">
    <property type="entry name" value="RNase_P"/>
</dbReference>
<dbReference type="Gene3D" id="3.30.230.10">
    <property type="match status" value="1"/>
</dbReference>
<dbReference type="HAMAP" id="MF_00227">
    <property type="entry name" value="RNase_P"/>
    <property type="match status" value="1"/>
</dbReference>
<protein>
    <recommendedName>
        <fullName evidence="7 8">Ribonuclease P protein component</fullName>
        <shortName evidence="7">RNase P protein</shortName>
        <shortName evidence="7">RNaseP protein</shortName>
        <ecNumber evidence="7 8">3.1.26.5</ecNumber>
    </recommendedName>
    <alternativeName>
        <fullName evidence="7">Protein C5</fullName>
    </alternativeName>
</protein>
<dbReference type="PANTHER" id="PTHR33992">
    <property type="entry name" value="RIBONUCLEASE P PROTEIN COMPONENT"/>
    <property type="match status" value="1"/>
</dbReference>
<evidence type="ECO:0000256" key="5">
    <source>
        <dbReference type="ARBA" id="ARBA00022801"/>
    </source>
</evidence>
<dbReference type="NCBIfam" id="TIGR00188">
    <property type="entry name" value="rnpA"/>
    <property type="match status" value="1"/>
</dbReference>
<dbReference type="InterPro" id="IPR014721">
    <property type="entry name" value="Ribsml_uS5_D2-typ_fold_subgr"/>
</dbReference>
<dbReference type="AlphaFoldDB" id="F0RIX3"/>
<evidence type="ECO:0000313" key="10">
    <source>
        <dbReference type="EMBL" id="ADY25232.1"/>
    </source>
</evidence>
<dbReference type="KEGG" id="dpt:Deipr_0056"/>
<evidence type="ECO:0000256" key="6">
    <source>
        <dbReference type="ARBA" id="ARBA00022884"/>
    </source>
</evidence>
<dbReference type="Pfam" id="PF00825">
    <property type="entry name" value="Ribonuclease_P"/>
    <property type="match status" value="1"/>
</dbReference>
<dbReference type="InterPro" id="IPR020539">
    <property type="entry name" value="RNase_P_CS"/>
</dbReference>
<dbReference type="GO" id="GO:0042781">
    <property type="term" value="F:3'-tRNA processing endoribonuclease activity"/>
    <property type="evidence" value="ECO:0007669"/>
    <property type="project" value="TreeGrafter"/>
</dbReference>
<gene>
    <name evidence="7" type="primary">rnpA</name>
    <name evidence="10" type="ordered locus">Deipr_0056</name>
</gene>
<keyword evidence="11" id="KW-1185">Reference proteome</keyword>
<dbReference type="PANTHER" id="PTHR33992:SF1">
    <property type="entry name" value="RIBONUCLEASE P PROTEIN COMPONENT"/>
    <property type="match status" value="1"/>
</dbReference>
<dbReference type="GO" id="GO:0030677">
    <property type="term" value="C:ribonuclease P complex"/>
    <property type="evidence" value="ECO:0007669"/>
    <property type="project" value="TreeGrafter"/>
</dbReference>
<dbReference type="EC" id="3.1.26.5" evidence="7 8"/>
<evidence type="ECO:0000256" key="3">
    <source>
        <dbReference type="ARBA" id="ARBA00022722"/>
    </source>
</evidence>
<dbReference type="InterPro" id="IPR020568">
    <property type="entry name" value="Ribosomal_Su5_D2-typ_SF"/>
</dbReference>
<comment type="function">
    <text evidence="1 7">RNaseP catalyzes the removal of the 5'-leader sequence from pre-tRNA to produce the mature 5'-terminus. It can also cleave other RNA substrates such as 4.5S RNA. The protein component plays an auxiliary but essential role in vivo by binding to the 5'-leader sequence and broadening the substrate specificity of the ribozyme.</text>
</comment>
<keyword evidence="4 7" id="KW-0255">Endonuclease</keyword>
<dbReference type="GO" id="GO:0000049">
    <property type="term" value="F:tRNA binding"/>
    <property type="evidence" value="ECO:0007669"/>
    <property type="project" value="UniProtKB-UniRule"/>
</dbReference>
<dbReference type="PROSITE" id="PS00648">
    <property type="entry name" value="RIBONUCLEASE_P"/>
    <property type="match status" value="1"/>
</dbReference>
<proteinExistence type="inferred from homology"/>
<organism evidence="10 11">
    <name type="scientific">Deinococcus proteolyticus (strain ATCC 35074 / DSM 20540 / JCM 6276 / NBRC 101906 / NCIMB 13154 / VKM Ac-1939 / CCM 2703 / MRP)</name>
    <dbReference type="NCBI Taxonomy" id="693977"/>
    <lineage>
        <taxon>Bacteria</taxon>
        <taxon>Thermotogati</taxon>
        <taxon>Deinococcota</taxon>
        <taxon>Deinococci</taxon>
        <taxon>Deinococcales</taxon>
        <taxon>Deinococcaceae</taxon>
        <taxon>Deinococcus</taxon>
    </lineage>
</organism>
<feature type="region of interest" description="Disordered" evidence="9">
    <location>
        <begin position="142"/>
        <end position="166"/>
    </location>
</feature>
<comment type="subunit">
    <text evidence="7">Consists of a catalytic RNA component (M1 or rnpB) and a protein subunit.</text>
</comment>
<dbReference type="EMBL" id="CP002536">
    <property type="protein sequence ID" value="ADY25232.1"/>
    <property type="molecule type" value="Genomic_DNA"/>
</dbReference>
<dbReference type="GO" id="GO:0001682">
    <property type="term" value="P:tRNA 5'-leader removal"/>
    <property type="evidence" value="ECO:0007669"/>
    <property type="project" value="UniProtKB-UniRule"/>
</dbReference>
<keyword evidence="6 7" id="KW-0694">RNA-binding</keyword>
<keyword evidence="2 7" id="KW-0819">tRNA processing</keyword>
<comment type="similarity">
    <text evidence="7">Belongs to the RnpA family.</text>
</comment>
<dbReference type="Proteomes" id="UP000007718">
    <property type="component" value="Chromosome"/>
</dbReference>
<dbReference type="RefSeq" id="WP_013613841.1">
    <property type="nucleotide sequence ID" value="NC_015161.1"/>
</dbReference>
<sequence>MSEANEQTSPPPTSSALHRRAVALQSLKGEREFRRVRRLGSGLRHPLFSLKVTDYRPRYGQPWRPAAHIGIVVPKKVLKHAVDRNRVRRRVREALRTLPQSPHAQALPACRGILFPTEAALHVSFSELQEALAGAMAQVPARVKGNKGGGKRQGGSRGAGKREDRP</sequence>
<evidence type="ECO:0000313" key="11">
    <source>
        <dbReference type="Proteomes" id="UP000007718"/>
    </source>
</evidence>
<evidence type="ECO:0000256" key="8">
    <source>
        <dbReference type="NCBIfam" id="TIGR00188"/>
    </source>
</evidence>
<accession>F0RIX3</accession>
<name>F0RIX3_DEIPM</name>
<dbReference type="STRING" id="693977.Deipr_0056"/>
<evidence type="ECO:0000256" key="9">
    <source>
        <dbReference type="SAM" id="MobiDB-lite"/>
    </source>
</evidence>
<dbReference type="GO" id="GO:0004526">
    <property type="term" value="F:ribonuclease P activity"/>
    <property type="evidence" value="ECO:0007669"/>
    <property type="project" value="UniProtKB-UniRule"/>
</dbReference>
<evidence type="ECO:0000256" key="2">
    <source>
        <dbReference type="ARBA" id="ARBA00022694"/>
    </source>
</evidence>
<keyword evidence="5 7" id="KW-0378">Hydrolase</keyword>